<dbReference type="Proteomes" id="UP000054144">
    <property type="component" value="Unassembled WGS sequence"/>
</dbReference>
<evidence type="ECO:0000256" key="8">
    <source>
        <dbReference type="PIRSR" id="PIRSR602401-1"/>
    </source>
</evidence>
<evidence type="ECO:0000313" key="11">
    <source>
        <dbReference type="EMBL" id="KIY49751.1"/>
    </source>
</evidence>
<dbReference type="Pfam" id="PF00067">
    <property type="entry name" value="p450"/>
    <property type="match status" value="1"/>
</dbReference>
<keyword evidence="5 9" id="KW-0560">Oxidoreductase</keyword>
<dbReference type="PROSITE" id="PS00086">
    <property type="entry name" value="CYTOCHROME_P450"/>
    <property type="match status" value="1"/>
</dbReference>
<dbReference type="EMBL" id="KN881721">
    <property type="protein sequence ID" value="KIY49751.1"/>
    <property type="molecule type" value="Genomic_DNA"/>
</dbReference>
<evidence type="ECO:0000256" key="9">
    <source>
        <dbReference type="RuleBase" id="RU000461"/>
    </source>
</evidence>
<dbReference type="GO" id="GO:0020037">
    <property type="term" value="F:heme binding"/>
    <property type="evidence" value="ECO:0007669"/>
    <property type="project" value="InterPro"/>
</dbReference>
<dbReference type="PRINTS" id="PR00463">
    <property type="entry name" value="EP450I"/>
</dbReference>
<comment type="similarity">
    <text evidence="2 9">Belongs to the cytochrome P450 family.</text>
</comment>
<evidence type="ECO:0000256" key="2">
    <source>
        <dbReference type="ARBA" id="ARBA00010617"/>
    </source>
</evidence>
<keyword evidence="10" id="KW-1133">Transmembrane helix</keyword>
<evidence type="ECO:0000256" key="10">
    <source>
        <dbReference type="SAM" id="Phobius"/>
    </source>
</evidence>
<keyword evidence="12" id="KW-1185">Reference proteome</keyword>
<dbReference type="Gene3D" id="1.10.630.10">
    <property type="entry name" value="Cytochrome P450"/>
    <property type="match status" value="1"/>
</dbReference>
<evidence type="ECO:0000313" key="12">
    <source>
        <dbReference type="Proteomes" id="UP000054144"/>
    </source>
</evidence>
<dbReference type="SUPFAM" id="SSF48264">
    <property type="entry name" value="Cytochrome P450"/>
    <property type="match status" value="1"/>
</dbReference>
<dbReference type="PANTHER" id="PTHR24287">
    <property type="entry name" value="P450, PUTATIVE (EUROFUNG)-RELATED"/>
    <property type="match status" value="1"/>
</dbReference>
<dbReference type="PANTHER" id="PTHR24287:SF1">
    <property type="entry name" value="P450, PUTATIVE (EUROFUNG)-RELATED"/>
    <property type="match status" value="1"/>
</dbReference>
<dbReference type="InterPro" id="IPR036396">
    <property type="entry name" value="Cyt_P450_sf"/>
</dbReference>
<feature type="transmembrane region" description="Helical" evidence="10">
    <location>
        <begin position="43"/>
        <end position="61"/>
    </location>
</feature>
<dbReference type="InterPro" id="IPR017972">
    <property type="entry name" value="Cyt_P450_CS"/>
</dbReference>
<keyword evidence="3 8" id="KW-0349">Heme</keyword>
<comment type="cofactor">
    <cofactor evidence="1 8">
        <name>heme</name>
        <dbReference type="ChEBI" id="CHEBI:30413"/>
    </cofactor>
</comment>
<dbReference type="InterPro" id="IPR001128">
    <property type="entry name" value="Cyt_P450"/>
</dbReference>
<gene>
    <name evidence="11" type="ORF">FISHEDRAFT_40900</name>
</gene>
<keyword evidence="10" id="KW-0812">Transmembrane</keyword>
<dbReference type="InterPro" id="IPR047146">
    <property type="entry name" value="Cyt_P450_E_CYP52_fungi"/>
</dbReference>
<keyword evidence="6 8" id="KW-0408">Iron</keyword>
<keyword evidence="4 8" id="KW-0479">Metal-binding</keyword>
<dbReference type="PRINTS" id="PR00385">
    <property type="entry name" value="P450"/>
</dbReference>
<dbReference type="GO" id="GO:0004497">
    <property type="term" value="F:monooxygenase activity"/>
    <property type="evidence" value="ECO:0007669"/>
    <property type="project" value="UniProtKB-KW"/>
</dbReference>
<sequence>MPFVTPSGFVLPPGPVFLVRVLPGLLLPAVCAFVGLRYYALVPIWQAAVGFVVTLIATPFVKALHKTISNKRAAARLGAVLPPVIRSAPGGFDLSAQIRNSTRSGYLGDVFARWSEEYGNTYVLSFVNETRIFTTEPVHLKAVLATQFNDFDKGPQLFEMFYSLLGRGVFNSDGDIWKYHRSMTRPFFNKERISHFDNFERHAENTLSQIRTRLRQGYPVDFQDAVSRFSLDSATEYLFGFDAKSSKADLVYPESSPLANSQEFLNHSSIKFVKAFASGQHWLALRTRGGPLWRLYEFWGDAVTPYRLAVDEFVNQFLDDALAKKAADSKAGVGKTDDDSLLHYLVEHTDDRTILNDEMINLLVAGRDTTTSLLTFSVYHICEYPHIAKRLRDEIMEHIGLSKRPDYDDIRNMKYMRAFLQEVLRLYPSVPINSRTANKATTLPSADPSKPPVFVPDGARIGYSVFLMHRRTDLWGPDANTFDPDRFLDERLHKYLIPNPFIFLPFNAGPRICLGMQFAYNEASFFLVKLLQQFSDFTFAPDAQPLWSLAPPSWAKEPGTKGRDKIRMDNGLTMSLRGGLWIRMKEIEASQLS</sequence>
<evidence type="ECO:0000256" key="1">
    <source>
        <dbReference type="ARBA" id="ARBA00001971"/>
    </source>
</evidence>
<keyword evidence="10" id="KW-0472">Membrane</keyword>
<feature type="transmembrane region" description="Helical" evidence="10">
    <location>
        <begin position="17"/>
        <end position="36"/>
    </location>
</feature>
<dbReference type="OrthoDB" id="1470350at2759"/>
<evidence type="ECO:0000256" key="3">
    <source>
        <dbReference type="ARBA" id="ARBA00022617"/>
    </source>
</evidence>
<evidence type="ECO:0000256" key="5">
    <source>
        <dbReference type="ARBA" id="ARBA00023002"/>
    </source>
</evidence>
<dbReference type="InterPro" id="IPR002401">
    <property type="entry name" value="Cyt_P450_E_grp-I"/>
</dbReference>
<evidence type="ECO:0000256" key="4">
    <source>
        <dbReference type="ARBA" id="ARBA00022723"/>
    </source>
</evidence>
<name>A0A0D7AEE5_9AGAR</name>
<evidence type="ECO:0000256" key="6">
    <source>
        <dbReference type="ARBA" id="ARBA00023004"/>
    </source>
</evidence>
<organism evidence="11 12">
    <name type="scientific">Fistulina hepatica ATCC 64428</name>
    <dbReference type="NCBI Taxonomy" id="1128425"/>
    <lineage>
        <taxon>Eukaryota</taxon>
        <taxon>Fungi</taxon>
        <taxon>Dikarya</taxon>
        <taxon>Basidiomycota</taxon>
        <taxon>Agaricomycotina</taxon>
        <taxon>Agaricomycetes</taxon>
        <taxon>Agaricomycetidae</taxon>
        <taxon>Agaricales</taxon>
        <taxon>Fistulinaceae</taxon>
        <taxon>Fistulina</taxon>
    </lineage>
</organism>
<feature type="binding site" description="axial binding residue" evidence="8">
    <location>
        <position position="513"/>
    </location>
    <ligand>
        <name>heme</name>
        <dbReference type="ChEBI" id="CHEBI:30413"/>
    </ligand>
    <ligandPart>
        <name>Fe</name>
        <dbReference type="ChEBI" id="CHEBI:18248"/>
    </ligandPart>
</feature>
<dbReference type="GO" id="GO:0005506">
    <property type="term" value="F:iron ion binding"/>
    <property type="evidence" value="ECO:0007669"/>
    <property type="project" value="InterPro"/>
</dbReference>
<protein>
    <submittedName>
        <fullName evidence="11">Cytochrome P450</fullName>
    </submittedName>
</protein>
<dbReference type="CDD" id="cd11063">
    <property type="entry name" value="CYP52"/>
    <property type="match status" value="1"/>
</dbReference>
<accession>A0A0D7AEE5</accession>
<reference evidence="11 12" key="1">
    <citation type="journal article" date="2015" name="Fungal Genet. Biol.">
        <title>Evolution of novel wood decay mechanisms in Agaricales revealed by the genome sequences of Fistulina hepatica and Cylindrobasidium torrendii.</title>
        <authorList>
            <person name="Floudas D."/>
            <person name="Held B.W."/>
            <person name="Riley R."/>
            <person name="Nagy L.G."/>
            <person name="Koehler G."/>
            <person name="Ransdell A.S."/>
            <person name="Younus H."/>
            <person name="Chow J."/>
            <person name="Chiniquy J."/>
            <person name="Lipzen A."/>
            <person name="Tritt A."/>
            <person name="Sun H."/>
            <person name="Haridas S."/>
            <person name="LaButti K."/>
            <person name="Ohm R.A."/>
            <person name="Kues U."/>
            <person name="Blanchette R.A."/>
            <person name="Grigoriev I.V."/>
            <person name="Minto R.E."/>
            <person name="Hibbett D.S."/>
        </authorList>
    </citation>
    <scope>NUCLEOTIDE SEQUENCE [LARGE SCALE GENOMIC DNA]</scope>
    <source>
        <strain evidence="11 12">ATCC 64428</strain>
    </source>
</reference>
<proteinExistence type="inferred from homology"/>
<dbReference type="AlphaFoldDB" id="A0A0D7AEE5"/>
<keyword evidence="7 9" id="KW-0503">Monooxygenase</keyword>
<evidence type="ECO:0000256" key="7">
    <source>
        <dbReference type="ARBA" id="ARBA00023033"/>
    </source>
</evidence>
<dbReference type="GO" id="GO:0016705">
    <property type="term" value="F:oxidoreductase activity, acting on paired donors, with incorporation or reduction of molecular oxygen"/>
    <property type="evidence" value="ECO:0007669"/>
    <property type="project" value="InterPro"/>
</dbReference>